<protein>
    <recommendedName>
        <fullName evidence="7">Receptor ligand binding region domain-containing protein</fullName>
    </recommendedName>
</protein>
<keyword evidence="2" id="KW-0812">Transmembrane</keyword>
<dbReference type="PANTHER" id="PTHR24060">
    <property type="entry name" value="METABOTROPIC GLUTAMATE RECEPTOR"/>
    <property type="match status" value="1"/>
</dbReference>
<accession>A0AAN8XDG8</accession>
<name>A0AAN8XDG8_HALRR</name>
<dbReference type="Pfam" id="PF01094">
    <property type="entry name" value="ANF_receptor"/>
    <property type="match status" value="1"/>
</dbReference>
<organism evidence="8 9">
    <name type="scientific">Halocaridina rubra</name>
    <name type="common">Hawaiian red shrimp</name>
    <dbReference type="NCBI Taxonomy" id="373956"/>
    <lineage>
        <taxon>Eukaryota</taxon>
        <taxon>Metazoa</taxon>
        <taxon>Ecdysozoa</taxon>
        <taxon>Arthropoda</taxon>
        <taxon>Crustacea</taxon>
        <taxon>Multicrustacea</taxon>
        <taxon>Malacostraca</taxon>
        <taxon>Eumalacostraca</taxon>
        <taxon>Eucarida</taxon>
        <taxon>Decapoda</taxon>
        <taxon>Pleocyemata</taxon>
        <taxon>Caridea</taxon>
        <taxon>Atyoidea</taxon>
        <taxon>Atyidae</taxon>
        <taxon>Halocaridina</taxon>
    </lineage>
</organism>
<keyword evidence="3" id="KW-1133">Transmembrane helix</keyword>
<gene>
    <name evidence="8" type="ORF">SK128_025435</name>
</gene>
<dbReference type="GO" id="GO:0004930">
    <property type="term" value="F:G protein-coupled receptor activity"/>
    <property type="evidence" value="ECO:0007669"/>
    <property type="project" value="InterPro"/>
</dbReference>
<sequence>MLSEYDSEIGGALLLKDGQQDVRDFIAYYRLLDPEKNTRNHWFKQYWKQEFGCLGASCQSKPGPLPVVPYASIPSTPRVIQAVFSFGAALTQLLEHLCPHAEGKICPGLAKWRQRTVFNEFLRNTEVSRVDKPSEYFQFTENFHGNAPLEVLNLRPLQTPKGLENKYNKVGRYVDSGLTLGNAMVRFHNGSMTRMDHLPSSCIVNCAACRHHESDYVILDSPDKLYVVATFNVHKKGNRPLECGALNGDKGIQNVESLLWMLDGINSDPDILPGITLGAIILDACSSKEKVVRDVTNFLTGRIPDRMREKVSSSNNIVGLIAGGTGDEVRQVIDVTQPYGITTIATQTSDSIFSNTRRFPVLLRLAPPNDITGVAIASLLLYWRWEVFSVVYSDGGASGDIQKHLLRETDSHNLKHALAEPIPMKVDQVSHMLGVWSKLAEAAQEGARAVILLLEPHHAALFLQAAARLRSEGLLRMGDFVFIMAESPLPYIKHESEALGMVVIQPISGSVRPFYNYFRSLSLSNHTVYPWFHEFWSEVFNCRGASCFTGTALNLASYKFRQGEGVVSTADAVSLIARGLDRWRREACQGKASGSCSDLTSDASYRDKLFQYTRSLSKNGVDNRPIAFTVDGHNRAATLQPNVKHGDTLLIRLQKHMREIDEASKFSRNLERSPKTILLLSSICLKPHVSAARDSFDHDWHSSHIP</sequence>
<dbReference type="AlphaFoldDB" id="A0AAN8XDG8"/>
<dbReference type="PRINTS" id="PR00248">
    <property type="entry name" value="GPCRMGR"/>
</dbReference>
<dbReference type="SUPFAM" id="SSF53822">
    <property type="entry name" value="Periplasmic binding protein-like I"/>
    <property type="match status" value="2"/>
</dbReference>
<evidence type="ECO:0000313" key="8">
    <source>
        <dbReference type="EMBL" id="KAK7082167.1"/>
    </source>
</evidence>
<keyword evidence="5" id="KW-0675">Receptor</keyword>
<dbReference type="GO" id="GO:0016020">
    <property type="term" value="C:membrane"/>
    <property type="evidence" value="ECO:0007669"/>
    <property type="project" value="UniProtKB-SubCell"/>
</dbReference>
<dbReference type="EMBL" id="JAXCGZ010004153">
    <property type="protein sequence ID" value="KAK7082167.1"/>
    <property type="molecule type" value="Genomic_DNA"/>
</dbReference>
<evidence type="ECO:0000256" key="5">
    <source>
        <dbReference type="ARBA" id="ARBA00023170"/>
    </source>
</evidence>
<evidence type="ECO:0000256" key="2">
    <source>
        <dbReference type="ARBA" id="ARBA00022692"/>
    </source>
</evidence>
<evidence type="ECO:0000256" key="4">
    <source>
        <dbReference type="ARBA" id="ARBA00023136"/>
    </source>
</evidence>
<dbReference type="Gene3D" id="3.40.50.2300">
    <property type="match status" value="3"/>
</dbReference>
<evidence type="ECO:0000313" key="9">
    <source>
        <dbReference type="Proteomes" id="UP001381693"/>
    </source>
</evidence>
<dbReference type="InterPro" id="IPR050726">
    <property type="entry name" value="mGluR"/>
</dbReference>
<dbReference type="InterPro" id="IPR001828">
    <property type="entry name" value="ANF_lig-bd_rcpt"/>
</dbReference>
<keyword evidence="9" id="KW-1185">Reference proteome</keyword>
<dbReference type="InterPro" id="IPR028082">
    <property type="entry name" value="Peripla_BP_I"/>
</dbReference>
<evidence type="ECO:0000256" key="6">
    <source>
        <dbReference type="ARBA" id="ARBA00023180"/>
    </source>
</evidence>
<evidence type="ECO:0000256" key="3">
    <source>
        <dbReference type="ARBA" id="ARBA00022989"/>
    </source>
</evidence>
<comment type="caution">
    <text evidence="8">The sequence shown here is derived from an EMBL/GenBank/DDBJ whole genome shotgun (WGS) entry which is preliminary data.</text>
</comment>
<dbReference type="InterPro" id="IPR000337">
    <property type="entry name" value="GPCR_3"/>
</dbReference>
<evidence type="ECO:0000259" key="7">
    <source>
        <dbReference type="Pfam" id="PF01094"/>
    </source>
</evidence>
<comment type="subcellular location">
    <subcellularLocation>
        <location evidence="1">Membrane</location>
        <topology evidence="1">Multi-pass membrane protein</topology>
    </subcellularLocation>
</comment>
<keyword evidence="4" id="KW-0472">Membrane</keyword>
<proteinExistence type="predicted"/>
<reference evidence="8 9" key="1">
    <citation type="submission" date="2023-11" db="EMBL/GenBank/DDBJ databases">
        <title>Halocaridina rubra genome assembly.</title>
        <authorList>
            <person name="Smith C."/>
        </authorList>
    </citation>
    <scope>NUCLEOTIDE SEQUENCE [LARGE SCALE GENOMIC DNA]</scope>
    <source>
        <strain evidence="8">EP-1</strain>
        <tissue evidence="8">Whole</tissue>
    </source>
</reference>
<evidence type="ECO:0000256" key="1">
    <source>
        <dbReference type="ARBA" id="ARBA00004141"/>
    </source>
</evidence>
<keyword evidence="6" id="KW-0325">Glycoprotein</keyword>
<dbReference type="Proteomes" id="UP001381693">
    <property type="component" value="Unassembled WGS sequence"/>
</dbReference>
<feature type="domain" description="Receptor ligand binding region" evidence="7">
    <location>
        <begin position="263"/>
        <end position="635"/>
    </location>
</feature>